<feature type="domain" description="ATPase AAA-type core" evidence="1">
    <location>
        <begin position="81"/>
        <end position="410"/>
    </location>
</feature>
<dbReference type="SUPFAM" id="SSF52540">
    <property type="entry name" value="P-loop containing nucleoside triphosphate hydrolases"/>
    <property type="match status" value="1"/>
</dbReference>
<sequence length="439" mass="51621">MKPRLFAKFAGFFFPLCVEACIPLIAAEREQIMLIRFTVENFLSFNQRIDFNMIASNEANLNHHIIKGKSENDIDLLRTSIIYGTNASGKSNFIKAMEFARHFIVNGVPKNENIEVHHFKLDKRQQPSRFEFEFRYQSKQYAYGFVIDKKQVNEEWLFEIGHQSEVSIFERSQNGIRFNFAYEILSKIAKQELLYEANHTRKNLLFLTNCKEREIEQFEMIYKWFDEVLNIILPTSKPVNIAIQIHTDFKMFFSHILKSFDLGINQINFDTINFEKTTQIPETIKEKVRKNFPYGENKAYFVPTSEFFVIEEDSAGQLKASKLTTNRSDEDNDLVAFEISEESDGTQRLIDFIPMLIGLSQGKVFVVDEIESSLHALLIKKLFDFMLNSQIYVNMESQLIATTHEIFLLDVKKLFRKDEIWFIKKRHNRESRLYSLAYA</sequence>
<keyword evidence="3" id="KW-1185">Reference proteome</keyword>
<dbReference type="PANTHER" id="PTHR40396">
    <property type="entry name" value="ATPASE-LIKE PROTEIN"/>
    <property type="match status" value="1"/>
</dbReference>
<dbReference type="InterPro" id="IPR003959">
    <property type="entry name" value="ATPase_AAA_core"/>
</dbReference>
<dbReference type="EMBL" id="LUTY01000143">
    <property type="protein sequence ID" value="OAD23829.1"/>
    <property type="molecule type" value="Genomic_DNA"/>
</dbReference>
<reference evidence="2 3" key="1">
    <citation type="submission" date="2016-05" db="EMBL/GenBank/DDBJ databases">
        <title>Single-cell genome of chain-forming Candidatus Thiomargarita nelsonii and comparison to other large sulfur-oxidizing bacteria.</title>
        <authorList>
            <person name="Winkel M."/>
            <person name="Salman V."/>
            <person name="Woyke T."/>
            <person name="Schulz-Vogt H."/>
            <person name="Richter M."/>
            <person name="Flood B."/>
            <person name="Bailey J."/>
            <person name="Amann R."/>
            <person name="Mussmann M."/>
        </authorList>
    </citation>
    <scope>NUCLEOTIDE SEQUENCE [LARGE SCALE GENOMIC DNA]</scope>
    <source>
        <strain evidence="2 3">THI036</strain>
    </source>
</reference>
<comment type="caution">
    <text evidence="2">The sequence shown here is derived from an EMBL/GenBank/DDBJ whole genome shotgun (WGS) entry which is preliminary data.</text>
</comment>
<dbReference type="PANTHER" id="PTHR40396:SF1">
    <property type="entry name" value="ATPASE AAA-TYPE CORE DOMAIN-CONTAINING PROTEIN"/>
    <property type="match status" value="1"/>
</dbReference>
<proteinExistence type="predicted"/>
<dbReference type="Pfam" id="PF13304">
    <property type="entry name" value="AAA_21"/>
    <property type="match status" value="1"/>
</dbReference>
<evidence type="ECO:0000259" key="1">
    <source>
        <dbReference type="Pfam" id="PF13304"/>
    </source>
</evidence>
<dbReference type="GO" id="GO:0005524">
    <property type="term" value="F:ATP binding"/>
    <property type="evidence" value="ECO:0007669"/>
    <property type="project" value="InterPro"/>
</dbReference>
<dbReference type="GO" id="GO:0016887">
    <property type="term" value="F:ATP hydrolysis activity"/>
    <property type="evidence" value="ECO:0007669"/>
    <property type="project" value="InterPro"/>
</dbReference>
<dbReference type="Proteomes" id="UP000076962">
    <property type="component" value="Unassembled WGS sequence"/>
</dbReference>
<gene>
    <name evidence="2" type="ORF">THIOM_000327</name>
</gene>
<dbReference type="Gene3D" id="3.40.50.300">
    <property type="entry name" value="P-loop containing nucleotide triphosphate hydrolases"/>
    <property type="match status" value="1"/>
</dbReference>
<organism evidence="2 3">
    <name type="scientific">Candidatus Thiomargarita nelsonii</name>
    <dbReference type="NCBI Taxonomy" id="1003181"/>
    <lineage>
        <taxon>Bacteria</taxon>
        <taxon>Pseudomonadati</taxon>
        <taxon>Pseudomonadota</taxon>
        <taxon>Gammaproteobacteria</taxon>
        <taxon>Thiotrichales</taxon>
        <taxon>Thiotrichaceae</taxon>
        <taxon>Thiomargarita</taxon>
    </lineage>
</organism>
<dbReference type="InterPro" id="IPR027417">
    <property type="entry name" value="P-loop_NTPase"/>
</dbReference>
<feature type="non-terminal residue" evidence="2">
    <location>
        <position position="439"/>
    </location>
</feature>
<evidence type="ECO:0000313" key="2">
    <source>
        <dbReference type="EMBL" id="OAD23829.1"/>
    </source>
</evidence>
<protein>
    <submittedName>
        <fullName evidence="2">Abortive phage resistance protein</fullName>
    </submittedName>
</protein>
<evidence type="ECO:0000313" key="3">
    <source>
        <dbReference type="Proteomes" id="UP000076962"/>
    </source>
</evidence>
<accession>A0A176S7K8</accession>
<name>A0A176S7K8_9GAMM</name>
<dbReference type="AlphaFoldDB" id="A0A176S7K8"/>